<feature type="compositionally biased region" description="Low complexity" evidence="1">
    <location>
        <begin position="505"/>
        <end position="515"/>
    </location>
</feature>
<dbReference type="EMBL" id="VBAO01000153">
    <property type="protein sequence ID" value="TMI81817.1"/>
    <property type="molecule type" value="Genomic_DNA"/>
</dbReference>
<dbReference type="SMART" id="SM00028">
    <property type="entry name" value="TPR"/>
    <property type="match status" value="4"/>
</dbReference>
<proteinExistence type="predicted"/>
<dbReference type="SUPFAM" id="SSF46894">
    <property type="entry name" value="C-terminal effector domain of the bipartite response regulators"/>
    <property type="match status" value="1"/>
</dbReference>
<feature type="domain" description="HTH luxR-type" evidence="2">
    <location>
        <begin position="516"/>
        <end position="581"/>
    </location>
</feature>
<gene>
    <name evidence="3" type="ORF">E6H04_05895</name>
</gene>
<dbReference type="CDD" id="cd06170">
    <property type="entry name" value="LuxR_C_like"/>
    <property type="match status" value="1"/>
</dbReference>
<feature type="non-terminal residue" evidence="3">
    <location>
        <position position="1"/>
    </location>
</feature>
<protein>
    <submittedName>
        <fullName evidence="3">Tetratricopeptide repeat protein</fullName>
    </submittedName>
</protein>
<dbReference type="InterPro" id="IPR041617">
    <property type="entry name" value="TPR_MalT"/>
</dbReference>
<name>A0A537JE30_9BACT</name>
<organism evidence="3 4">
    <name type="scientific">Candidatus Segetimicrobium genomatis</name>
    <dbReference type="NCBI Taxonomy" id="2569760"/>
    <lineage>
        <taxon>Bacteria</taxon>
        <taxon>Bacillati</taxon>
        <taxon>Candidatus Sysuimicrobiota</taxon>
        <taxon>Candidatus Sysuimicrobiia</taxon>
        <taxon>Candidatus Sysuimicrobiales</taxon>
        <taxon>Candidatus Segetimicrobiaceae</taxon>
        <taxon>Candidatus Segetimicrobium</taxon>
    </lineage>
</organism>
<dbReference type="InterPro" id="IPR019734">
    <property type="entry name" value="TPR_rpt"/>
</dbReference>
<dbReference type="GO" id="GO:0003677">
    <property type="term" value="F:DNA binding"/>
    <property type="evidence" value="ECO:0007669"/>
    <property type="project" value="InterPro"/>
</dbReference>
<dbReference type="InterPro" id="IPR058852">
    <property type="entry name" value="HTH_77"/>
</dbReference>
<dbReference type="InterPro" id="IPR036388">
    <property type="entry name" value="WH-like_DNA-bd_sf"/>
</dbReference>
<dbReference type="PROSITE" id="PS00622">
    <property type="entry name" value="HTH_LUXR_1"/>
    <property type="match status" value="1"/>
</dbReference>
<dbReference type="SUPFAM" id="SSF48452">
    <property type="entry name" value="TPR-like"/>
    <property type="match status" value="2"/>
</dbReference>
<dbReference type="InterPro" id="IPR016032">
    <property type="entry name" value="Sig_transdc_resp-reg_C-effctor"/>
</dbReference>
<evidence type="ECO:0000313" key="4">
    <source>
        <dbReference type="Proteomes" id="UP000320048"/>
    </source>
</evidence>
<reference evidence="3 4" key="1">
    <citation type="journal article" date="2019" name="Nat. Microbiol.">
        <title>Mediterranean grassland soil C-N compound turnover is dependent on rainfall and depth, and is mediated by genomically divergent microorganisms.</title>
        <authorList>
            <person name="Diamond S."/>
            <person name="Andeer P.F."/>
            <person name="Li Z."/>
            <person name="Crits-Christoph A."/>
            <person name="Burstein D."/>
            <person name="Anantharaman K."/>
            <person name="Lane K.R."/>
            <person name="Thomas B.C."/>
            <person name="Pan C."/>
            <person name="Northen T.R."/>
            <person name="Banfield J.F."/>
        </authorList>
    </citation>
    <scope>NUCLEOTIDE SEQUENCE [LARGE SCALE GENOMIC DNA]</scope>
    <source>
        <strain evidence="3">NP_7</strain>
    </source>
</reference>
<dbReference type="SMART" id="SM00421">
    <property type="entry name" value="HTH_LUXR"/>
    <property type="match status" value="1"/>
</dbReference>
<dbReference type="PROSITE" id="PS50043">
    <property type="entry name" value="HTH_LUXR_2"/>
    <property type="match status" value="1"/>
</dbReference>
<dbReference type="AlphaFoldDB" id="A0A537JE30"/>
<dbReference type="Pfam" id="PF17874">
    <property type="entry name" value="TPR_MalT"/>
    <property type="match status" value="1"/>
</dbReference>
<sequence length="583" mass="63170">PDFALTPEDARALVELLHRLDGIPLAIRIAAARSNALPPAAMLSRLRGQELLSTEGARDVPARHHTLREAIEWSYGLLSGEEPAVFRKLGVFVGGWTLDAAEALIQDPHLTSPLWRTLGLLVDKSLVQADAAGEGGRYRMLEPIREYALERLREHGEVDAIRRRHAEYFATLVEQAEAKFWGPQESEWFHRLEADHENLRAALRWAAERDDGDLGLRLAGGLAEFWVNLGYLPEGRGAVEDALARAAGAPPHLRAKALAGAGSMALWQGDYMAARMLLQDALALADEHDAPRTATMLSRLGVAAGLQGDVRAAQDLQERSLALYRQADDPRGMAFALLHLGRTFSRLGNFGRAEELLTEGLTLNGKGGNTRAAALIKANLAQIKLKRRDGAGAATLASESLRLARELDHRRALTYVVMITALLSAQGGDDERAVRLLSAVDTWSERTGEMVGAGNHDPGAYADLRTRARRQLGDPGYDAATAEGRAMSVDQVVDMTQACLEPIARGDARAAAPETAPRPRSPLSDREQQVLRLIAEGLPNKQIASALGIAERTVKAHVTSAMNKLGVDNRAHAAVQALQRGLL</sequence>
<dbReference type="PRINTS" id="PR00038">
    <property type="entry name" value="HTHLUXR"/>
</dbReference>
<dbReference type="Gene3D" id="1.10.10.10">
    <property type="entry name" value="Winged helix-like DNA-binding domain superfamily/Winged helix DNA-binding domain"/>
    <property type="match status" value="1"/>
</dbReference>
<dbReference type="PANTHER" id="PTHR47691:SF3">
    <property type="entry name" value="HTH-TYPE TRANSCRIPTIONAL REGULATOR RV0890C-RELATED"/>
    <property type="match status" value="1"/>
</dbReference>
<evidence type="ECO:0000256" key="1">
    <source>
        <dbReference type="SAM" id="MobiDB-lite"/>
    </source>
</evidence>
<dbReference type="GO" id="GO:0006355">
    <property type="term" value="P:regulation of DNA-templated transcription"/>
    <property type="evidence" value="ECO:0007669"/>
    <property type="project" value="InterPro"/>
</dbReference>
<dbReference type="Gene3D" id="1.25.40.10">
    <property type="entry name" value="Tetratricopeptide repeat domain"/>
    <property type="match status" value="1"/>
</dbReference>
<evidence type="ECO:0000313" key="3">
    <source>
        <dbReference type="EMBL" id="TMI81817.1"/>
    </source>
</evidence>
<dbReference type="InterPro" id="IPR000792">
    <property type="entry name" value="Tscrpt_reg_LuxR_C"/>
</dbReference>
<dbReference type="InterPro" id="IPR011990">
    <property type="entry name" value="TPR-like_helical_dom_sf"/>
</dbReference>
<dbReference type="PANTHER" id="PTHR47691">
    <property type="entry name" value="REGULATOR-RELATED"/>
    <property type="match status" value="1"/>
</dbReference>
<feature type="region of interest" description="Disordered" evidence="1">
    <location>
        <begin position="505"/>
        <end position="526"/>
    </location>
</feature>
<dbReference type="Pfam" id="PF25872">
    <property type="entry name" value="HTH_77"/>
    <property type="match status" value="1"/>
</dbReference>
<accession>A0A537JE30</accession>
<dbReference type="Pfam" id="PF00196">
    <property type="entry name" value="GerE"/>
    <property type="match status" value="1"/>
</dbReference>
<dbReference type="Proteomes" id="UP000320048">
    <property type="component" value="Unassembled WGS sequence"/>
</dbReference>
<comment type="caution">
    <text evidence="3">The sequence shown here is derived from an EMBL/GenBank/DDBJ whole genome shotgun (WGS) entry which is preliminary data.</text>
</comment>
<evidence type="ECO:0000259" key="2">
    <source>
        <dbReference type="PROSITE" id="PS50043"/>
    </source>
</evidence>